<name>A0A7Z0BT54_9SPHN</name>
<dbReference type="InterPro" id="IPR002931">
    <property type="entry name" value="Transglutaminase-like"/>
</dbReference>
<proteinExistence type="predicted"/>
<evidence type="ECO:0000259" key="1">
    <source>
        <dbReference type="SMART" id="SM00460"/>
    </source>
</evidence>
<accession>A0A7Z0BT54</accession>
<dbReference type="GO" id="GO:0008233">
    <property type="term" value="F:peptidase activity"/>
    <property type="evidence" value="ECO:0007669"/>
    <property type="project" value="UniProtKB-KW"/>
</dbReference>
<dbReference type="SMART" id="SM00460">
    <property type="entry name" value="TGc"/>
    <property type="match status" value="1"/>
</dbReference>
<dbReference type="AlphaFoldDB" id="A0A7Z0BT54"/>
<organism evidence="2 3">
    <name type="scientific">Novosphingobium marinum</name>
    <dbReference type="NCBI Taxonomy" id="1514948"/>
    <lineage>
        <taxon>Bacteria</taxon>
        <taxon>Pseudomonadati</taxon>
        <taxon>Pseudomonadota</taxon>
        <taxon>Alphaproteobacteria</taxon>
        <taxon>Sphingomonadales</taxon>
        <taxon>Sphingomonadaceae</taxon>
        <taxon>Novosphingobium</taxon>
    </lineage>
</organism>
<dbReference type="RefSeq" id="WP_179406795.1">
    <property type="nucleotide sequence ID" value="NZ_BMGF01000006.1"/>
</dbReference>
<keyword evidence="2" id="KW-0645">Protease</keyword>
<dbReference type="Gene3D" id="2.60.40.2250">
    <property type="match status" value="1"/>
</dbReference>
<feature type="domain" description="Transglutaminase-like" evidence="1">
    <location>
        <begin position="158"/>
        <end position="218"/>
    </location>
</feature>
<keyword evidence="3" id="KW-1185">Reference proteome</keyword>
<protein>
    <submittedName>
        <fullName evidence="2">Transglutaminase-like putative cysteine protease</fullName>
    </submittedName>
</protein>
<gene>
    <name evidence="2" type="ORF">FHS75_001168</name>
</gene>
<evidence type="ECO:0000313" key="3">
    <source>
        <dbReference type="Proteomes" id="UP000522081"/>
    </source>
</evidence>
<dbReference type="Pfam" id="PF01841">
    <property type="entry name" value="Transglut_core"/>
    <property type="match status" value="1"/>
</dbReference>
<dbReference type="Gene3D" id="3.10.620.30">
    <property type="match status" value="1"/>
</dbReference>
<dbReference type="SUPFAM" id="SSF54001">
    <property type="entry name" value="Cysteine proteinases"/>
    <property type="match status" value="1"/>
</dbReference>
<evidence type="ECO:0000313" key="2">
    <source>
        <dbReference type="EMBL" id="NYH94849.1"/>
    </source>
</evidence>
<dbReference type="EMBL" id="JACBZF010000002">
    <property type="protein sequence ID" value="NYH94849.1"/>
    <property type="molecule type" value="Genomic_DNA"/>
</dbReference>
<dbReference type="Proteomes" id="UP000522081">
    <property type="component" value="Unassembled WGS sequence"/>
</dbReference>
<dbReference type="PANTHER" id="PTHR33490:SF12">
    <property type="entry name" value="BLL5557 PROTEIN"/>
    <property type="match status" value="1"/>
</dbReference>
<reference evidence="2 3" key="1">
    <citation type="submission" date="2020-07" db="EMBL/GenBank/DDBJ databases">
        <title>Genomic Encyclopedia of Type Strains, Phase IV (KMG-IV): sequencing the most valuable type-strain genomes for metagenomic binning, comparative biology and taxonomic classification.</title>
        <authorList>
            <person name="Goeker M."/>
        </authorList>
    </citation>
    <scope>NUCLEOTIDE SEQUENCE [LARGE SCALE GENOMIC DNA]</scope>
    <source>
        <strain evidence="2 3">DSM 29043</strain>
    </source>
</reference>
<dbReference type="InterPro" id="IPR038765">
    <property type="entry name" value="Papain-like_cys_pep_sf"/>
</dbReference>
<dbReference type="PANTHER" id="PTHR33490">
    <property type="entry name" value="BLR5614 PROTEIN-RELATED"/>
    <property type="match status" value="1"/>
</dbReference>
<dbReference type="GO" id="GO:0006508">
    <property type="term" value="P:proteolysis"/>
    <property type="evidence" value="ECO:0007669"/>
    <property type="project" value="UniProtKB-KW"/>
</dbReference>
<keyword evidence="2" id="KW-0378">Hydrolase</keyword>
<comment type="caution">
    <text evidence="2">The sequence shown here is derived from an EMBL/GenBank/DDBJ whole genome shotgun (WGS) entry which is preliminary data.</text>
</comment>
<sequence length="258" mass="28372">MKLSIRTELDYDLPSETDVLLQLEAAAIPEQTVEAAHIDLPPTDHFARVPGHDTIGERIWLRHQGNLKVTYTATVDVHRLTADCGALESVEPHLLPGETVEYLMPSRYCPSDEFQNLVDAEFGESGGGSRVMAIRDWIEDAIDYCPGSSTAFTGAMETYVSRQGVCRDFAHLMITLVRASGIPARFASVYGIGVQPQDFHAVAEVFLDNTWYLIDPTGMSTAQQMAKIGVGRDAADVSFLTSYGFAQLNAQQVWVEEA</sequence>